<sequence length="388" mass="43171">LKQEQAAVIDAALFKRDCLAVMPTGFGKSACFLLPGLMEQGITIVISPLKALMYDQINYLNSIGVMKMIIHSNYFYGLVEADANSSIVNALSEVGDQNKLRRFLTVLYQRGLLLRFVVDEAHCIRLWGTDFRIEYGMLGVIRKCFPDVPLMALTGTATPATQLLICNSLSLQDPFKSINRCVRSNLKIELVKKSTSAKNLQILICKIAAIDKSACGIVYCSSRKECESLALLFVKAGYTAAPYHAGLSDVERDACQQQWMSGLCQIMCATNAFGMGVNKPNVRLVVHLSMPTSISSYYQECGRAGRDGLVASCVLFFQFYDHCYPKHVIAKKMNQGTRDFETKELWEMVDYCENVFECRNSIIARHFGEELVVCVEGIAKCDNCAAQV</sequence>
<evidence type="ECO:0000256" key="4">
    <source>
        <dbReference type="ARBA" id="ARBA00022801"/>
    </source>
</evidence>
<dbReference type="InterPro" id="IPR011545">
    <property type="entry name" value="DEAD/DEAH_box_helicase_dom"/>
</dbReference>
<dbReference type="InParanoid" id="E9HDL5"/>
<dbReference type="eggNOG" id="KOG0351">
    <property type="taxonomic scope" value="Eukaryota"/>
</dbReference>
<dbReference type="EC" id="5.6.2.4" evidence="12"/>
<gene>
    <name evidence="15" type="ORF">DAPPUDRAFT_61614</name>
</gene>
<comment type="catalytic activity">
    <reaction evidence="10 12">
        <text>Couples ATP hydrolysis with the unwinding of duplex DNA by translocating in the 3'-5' direction.</text>
        <dbReference type="EC" id="5.6.2.4"/>
    </reaction>
</comment>
<dbReference type="GO" id="GO:0000724">
    <property type="term" value="P:double-strand break repair via homologous recombination"/>
    <property type="evidence" value="ECO:0000318"/>
    <property type="project" value="GO_Central"/>
</dbReference>
<dbReference type="KEGG" id="dpx:DAPPUDRAFT_61614"/>
<evidence type="ECO:0000256" key="8">
    <source>
        <dbReference type="ARBA" id="ARBA00023235"/>
    </source>
</evidence>
<dbReference type="GO" id="GO:0009378">
    <property type="term" value="F:four-way junction helicase activity"/>
    <property type="evidence" value="ECO:0000318"/>
    <property type="project" value="GO_Central"/>
</dbReference>
<dbReference type="Pfam" id="PF00271">
    <property type="entry name" value="Helicase_C"/>
    <property type="match status" value="1"/>
</dbReference>
<organism evidence="15 16">
    <name type="scientific">Daphnia pulex</name>
    <name type="common">Water flea</name>
    <dbReference type="NCBI Taxonomy" id="6669"/>
    <lineage>
        <taxon>Eukaryota</taxon>
        <taxon>Metazoa</taxon>
        <taxon>Ecdysozoa</taxon>
        <taxon>Arthropoda</taxon>
        <taxon>Crustacea</taxon>
        <taxon>Branchiopoda</taxon>
        <taxon>Diplostraca</taxon>
        <taxon>Cladocera</taxon>
        <taxon>Anomopoda</taxon>
        <taxon>Daphniidae</taxon>
        <taxon>Daphnia</taxon>
    </lineage>
</organism>
<accession>E9HDL5</accession>
<dbReference type="GO" id="GO:0003677">
    <property type="term" value="F:DNA binding"/>
    <property type="evidence" value="ECO:0007669"/>
    <property type="project" value="UniProtKB-KW"/>
</dbReference>
<keyword evidence="16" id="KW-1185">Reference proteome</keyword>
<evidence type="ECO:0000256" key="2">
    <source>
        <dbReference type="ARBA" id="ARBA00005446"/>
    </source>
</evidence>
<dbReference type="Pfam" id="PF00270">
    <property type="entry name" value="DEAD"/>
    <property type="match status" value="1"/>
</dbReference>
<dbReference type="PANTHER" id="PTHR13710">
    <property type="entry name" value="DNA HELICASE RECQ FAMILY MEMBER"/>
    <property type="match status" value="1"/>
</dbReference>
<dbReference type="GO" id="GO:0005634">
    <property type="term" value="C:nucleus"/>
    <property type="evidence" value="ECO:0000318"/>
    <property type="project" value="GO_Central"/>
</dbReference>
<dbReference type="HOGENOM" id="CLU_001103_9_6_1"/>
<dbReference type="OMA" id="IRIEMAY"/>
<dbReference type="InterPro" id="IPR004589">
    <property type="entry name" value="DNA_helicase_ATP-dep_RecQ"/>
</dbReference>
<evidence type="ECO:0000259" key="13">
    <source>
        <dbReference type="PROSITE" id="PS51192"/>
    </source>
</evidence>
<dbReference type="GO" id="GO:0043138">
    <property type="term" value="F:3'-5' DNA helicase activity"/>
    <property type="evidence" value="ECO:0000318"/>
    <property type="project" value="GO_Central"/>
</dbReference>
<dbReference type="InterPro" id="IPR014001">
    <property type="entry name" value="Helicase_ATP-bd"/>
</dbReference>
<comment type="subcellular location">
    <subcellularLocation>
        <location evidence="1 12">Nucleus</location>
    </subcellularLocation>
</comment>
<comment type="similarity">
    <text evidence="2 12">Belongs to the helicase family. RecQ subfamily.</text>
</comment>
<evidence type="ECO:0000256" key="12">
    <source>
        <dbReference type="RuleBase" id="RU364117"/>
    </source>
</evidence>
<keyword evidence="3 12" id="KW-0547">Nucleotide-binding</keyword>
<feature type="non-terminal residue" evidence="15">
    <location>
        <position position="388"/>
    </location>
</feature>
<dbReference type="Gene3D" id="3.40.50.300">
    <property type="entry name" value="P-loop containing nucleotide triphosphate hydrolases"/>
    <property type="match status" value="2"/>
</dbReference>
<dbReference type="PhylomeDB" id="E9HDL5"/>
<evidence type="ECO:0000256" key="6">
    <source>
        <dbReference type="ARBA" id="ARBA00022840"/>
    </source>
</evidence>
<dbReference type="GO" id="GO:0016887">
    <property type="term" value="F:ATP hydrolysis activity"/>
    <property type="evidence" value="ECO:0007669"/>
    <property type="project" value="RHEA"/>
</dbReference>
<evidence type="ECO:0000259" key="14">
    <source>
        <dbReference type="PROSITE" id="PS51194"/>
    </source>
</evidence>
<keyword evidence="5 12" id="KW-0347">Helicase</keyword>
<reference evidence="15 16" key="1">
    <citation type="journal article" date="2011" name="Science">
        <title>The ecoresponsive genome of Daphnia pulex.</title>
        <authorList>
            <person name="Colbourne J.K."/>
            <person name="Pfrender M.E."/>
            <person name="Gilbert D."/>
            <person name="Thomas W.K."/>
            <person name="Tucker A."/>
            <person name="Oakley T.H."/>
            <person name="Tokishita S."/>
            <person name="Aerts A."/>
            <person name="Arnold G.J."/>
            <person name="Basu M.K."/>
            <person name="Bauer D.J."/>
            <person name="Caceres C.E."/>
            <person name="Carmel L."/>
            <person name="Casola C."/>
            <person name="Choi J.H."/>
            <person name="Detter J.C."/>
            <person name="Dong Q."/>
            <person name="Dusheyko S."/>
            <person name="Eads B.D."/>
            <person name="Frohlich T."/>
            <person name="Geiler-Samerotte K.A."/>
            <person name="Gerlach D."/>
            <person name="Hatcher P."/>
            <person name="Jogdeo S."/>
            <person name="Krijgsveld J."/>
            <person name="Kriventseva E.V."/>
            <person name="Kultz D."/>
            <person name="Laforsch C."/>
            <person name="Lindquist E."/>
            <person name="Lopez J."/>
            <person name="Manak J.R."/>
            <person name="Muller J."/>
            <person name="Pangilinan J."/>
            <person name="Patwardhan R.P."/>
            <person name="Pitluck S."/>
            <person name="Pritham E.J."/>
            <person name="Rechtsteiner A."/>
            <person name="Rho M."/>
            <person name="Rogozin I.B."/>
            <person name="Sakarya O."/>
            <person name="Salamov A."/>
            <person name="Schaack S."/>
            <person name="Shapiro H."/>
            <person name="Shiga Y."/>
            <person name="Skalitzky C."/>
            <person name="Smith Z."/>
            <person name="Souvorov A."/>
            <person name="Sung W."/>
            <person name="Tang Z."/>
            <person name="Tsuchiya D."/>
            <person name="Tu H."/>
            <person name="Vos H."/>
            <person name="Wang M."/>
            <person name="Wolf Y.I."/>
            <person name="Yamagata H."/>
            <person name="Yamada T."/>
            <person name="Ye Y."/>
            <person name="Shaw J.R."/>
            <person name="Andrews J."/>
            <person name="Crease T.J."/>
            <person name="Tang H."/>
            <person name="Lucas S.M."/>
            <person name="Robertson H.M."/>
            <person name="Bork P."/>
            <person name="Koonin E.V."/>
            <person name="Zdobnov E.M."/>
            <person name="Grigoriev I.V."/>
            <person name="Lynch M."/>
            <person name="Boore J.L."/>
        </authorList>
    </citation>
    <scope>NUCLEOTIDE SEQUENCE [LARGE SCALE GENOMIC DNA]</scope>
</reference>
<evidence type="ECO:0000256" key="10">
    <source>
        <dbReference type="ARBA" id="ARBA00034617"/>
    </source>
</evidence>
<keyword evidence="8" id="KW-0413">Isomerase</keyword>
<evidence type="ECO:0000256" key="1">
    <source>
        <dbReference type="ARBA" id="ARBA00004123"/>
    </source>
</evidence>
<dbReference type="GO" id="GO:0005737">
    <property type="term" value="C:cytoplasm"/>
    <property type="evidence" value="ECO:0000318"/>
    <property type="project" value="GO_Central"/>
</dbReference>
<evidence type="ECO:0000256" key="3">
    <source>
        <dbReference type="ARBA" id="ARBA00022741"/>
    </source>
</evidence>
<dbReference type="CDD" id="cd17920">
    <property type="entry name" value="DEXHc_RecQ"/>
    <property type="match status" value="1"/>
</dbReference>
<dbReference type="PANTHER" id="PTHR13710:SF153">
    <property type="entry name" value="RECQ-LIKE DNA HELICASE BLM"/>
    <property type="match status" value="1"/>
</dbReference>
<evidence type="ECO:0000256" key="9">
    <source>
        <dbReference type="ARBA" id="ARBA00023242"/>
    </source>
</evidence>
<keyword evidence="4 12" id="KW-0378">Hydrolase</keyword>
<feature type="domain" description="Helicase C-terminal" evidence="14">
    <location>
        <begin position="199"/>
        <end position="348"/>
    </location>
</feature>
<evidence type="ECO:0000256" key="11">
    <source>
        <dbReference type="ARBA" id="ARBA00049360"/>
    </source>
</evidence>
<keyword evidence="7" id="KW-0238">DNA-binding</keyword>
<dbReference type="AlphaFoldDB" id="E9HDL5"/>
<dbReference type="InterPro" id="IPR032284">
    <property type="entry name" value="RecQ_Zn-bd"/>
</dbReference>
<name>E9HDL5_DAPPU</name>
<keyword evidence="9 12" id="KW-0539">Nucleus</keyword>
<dbReference type="EMBL" id="GL732624">
    <property type="protein sequence ID" value="EFX70193.1"/>
    <property type="molecule type" value="Genomic_DNA"/>
</dbReference>
<dbReference type="GO" id="GO:0005694">
    <property type="term" value="C:chromosome"/>
    <property type="evidence" value="ECO:0000318"/>
    <property type="project" value="GO_Central"/>
</dbReference>
<evidence type="ECO:0000313" key="15">
    <source>
        <dbReference type="EMBL" id="EFX70193.1"/>
    </source>
</evidence>
<keyword evidence="6 12" id="KW-0067">ATP-binding</keyword>
<dbReference type="Pfam" id="PF16124">
    <property type="entry name" value="RecQ_Zn_bind"/>
    <property type="match status" value="1"/>
</dbReference>
<protein>
    <recommendedName>
        <fullName evidence="12">ATP-dependent DNA helicase</fullName>
        <ecNumber evidence="12">5.6.2.4</ecNumber>
    </recommendedName>
</protein>
<proteinExistence type="inferred from homology"/>
<comment type="catalytic activity">
    <reaction evidence="11 12">
        <text>ATP + H2O = ADP + phosphate + H(+)</text>
        <dbReference type="Rhea" id="RHEA:13065"/>
        <dbReference type="ChEBI" id="CHEBI:15377"/>
        <dbReference type="ChEBI" id="CHEBI:15378"/>
        <dbReference type="ChEBI" id="CHEBI:30616"/>
        <dbReference type="ChEBI" id="CHEBI:43474"/>
        <dbReference type="ChEBI" id="CHEBI:456216"/>
    </reaction>
</comment>
<dbReference type="OrthoDB" id="10261556at2759"/>
<dbReference type="SMART" id="SM00487">
    <property type="entry name" value="DEXDc"/>
    <property type="match status" value="1"/>
</dbReference>
<dbReference type="SUPFAM" id="SSF52540">
    <property type="entry name" value="P-loop containing nucleoside triphosphate hydrolases"/>
    <property type="match status" value="1"/>
</dbReference>
<dbReference type="GO" id="GO:0005524">
    <property type="term" value="F:ATP binding"/>
    <property type="evidence" value="ECO:0007669"/>
    <property type="project" value="UniProtKB-KW"/>
</dbReference>
<dbReference type="NCBIfam" id="TIGR00614">
    <property type="entry name" value="recQ_fam"/>
    <property type="match status" value="1"/>
</dbReference>
<evidence type="ECO:0000313" key="16">
    <source>
        <dbReference type="Proteomes" id="UP000000305"/>
    </source>
</evidence>
<dbReference type="STRING" id="6669.E9HDL5"/>
<dbReference type="InterPro" id="IPR027417">
    <property type="entry name" value="P-loop_NTPase"/>
</dbReference>
<dbReference type="PROSITE" id="PS51192">
    <property type="entry name" value="HELICASE_ATP_BIND_1"/>
    <property type="match status" value="1"/>
</dbReference>
<dbReference type="PROSITE" id="PS51194">
    <property type="entry name" value="HELICASE_CTER"/>
    <property type="match status" value="1"/>
</dbReference>
<dbReference type="GO" id="GO:0006260">
    <property type="term" value="P:DNA replication"/>
    <property type="evidence" value="ECO:0000318"/>
    <property type="project" value="GO_Central"/>
</dbReference>
<dbReference type="FunFam" id="3.40.50.300:FF:005412">
    <property type="entry name" value="ATP-dependent DNA helicase"/>
    <property type="match status" value="1"/>
</dbReference>
<dbReference type="Proteomes" id="UP000000305">
    <property type="component" value="Unassembled WGS sequence"/>
</dbReference>
<dbReference type="InterPro" id="IPR001650">
    <property type="entry name" value="Helicase_C-like"/>
</dbReference>
<evidence type="ECO:0000256" key="5">
    <source>
        <dbReference type="ARBA" id="ARBA00022806"/>
    </source>
</evidence>
<dbReference type="SMART" id="SM00490">
    <property type="entry name" value="HELICc"/>
    <property type="match status" value="1"/>
</dbReference>
<evidence type="ECO:0000256" key="7">
    <source>
        <dbReference type="ARBA" id="ARBA00023125"/>
    </source>
</evidence>
<feature type="domain" description="Helicase ATP-binding" evidence="13">
    <location>
        <begin position="9"/>
        <end position="175"/>
    </location>
</feature>